<organism evidence="1 2">
    <name type="scientific">Laccaria amethystina LaAM-08-1</name>
    <dbReference type="NCBI Taxonomy" id="1095629"/>
    <lineage>
        <taxon>Eukaryota</taxon>
        <taxon>Fungi</taxon>
        <taxon>Dikarya</taxon>
        <taxon>Basidiomycota</taxon>
        <taxon>Agaricomycotina</taxon>
        <taxon>Agaricomycetes</taxon>
        <taxon>Agaricomycetidae</taxon>
        <taxon>Agaricales</taxon>
        <taxon>Agaricineae</taxon>
        <taxon>Hydnangiaceae</taxon>
        <taxon>Laccaria</taxon>
    </lineage>
</organism>
<name>A0A0C9XDQ2_9AGAR</name>
<dbReference type="OrthoDB" id="2964870at2759"/>
<dbReference type="Proteomes" id="UP000054477">
    <property type="component" value="Unassembled WGS sequence"/>
</dbReference>
<evidence type="ECO:0000313" key="1">
    <source>
        <dbReference type="EMBL" id="KIJ99723.1"/>
    </source>
</evidence>
<sequence>MPVVRTTKTFRQLRDQAEDDFKIHKPAVALVYHGGSPTDFIGIRIECAKAGKEFVSNIAFGRDPEGELYYNDIKELAGRGKYEIQFQVGQVLQIVIRNPNNGIVATFVGADPASAIGWLSFDADHPEVPLIGNWNDYKALDVDSVISCDPGSTDVTISLGPLSKKVTFKLSSPSVKGMKHSGTTTIVSVDVIPNGTRSIVDFDADRVLFYPKIGSKEMTGYFIPAIQDKADLVALGHQSFISSSAIAEWKSA</sequence>
<dbReference type="EMBL" id="KN838641">
    <property type="protein sequence ID" value="KIJ99723.1"/>
    <property type="molecule type" value="Genomic_DNA"/>
</dbReference>
<dbReference type="HOGENOM" id="CLU_1094302_0_0_1"/>
<accession>A0A0C9XDQ2</accession>
<evidence type="ECO:0000313" key="2">
    <source>
        <dbReference type="Proteomes" id="UP000054477"/>
    </source>
</evidence>
<keyword evidence="2" id="KW-1185">Reference proteome</keyword>
<reference evidence="1 2" key="1">
    <citation type="submission" date="2014-04" db="EMBL/GenBank/DDBJ databases">
        <authorList>
            <consortium name="DOE Joint Genome Institute"/>
            <person name="Kuo A."/>
            <person name="Kohler A."/>
            <person name="Nagy L.G."/>
            <person name="Floudas D."/>
            <person name="Copeland A."/>
            <person name="Barry K.W."/>
            <person name="Cichocki N."/>
            <person name="Veneault-Fourrey C."/>
            <person name="LaButti K."/>
            <person name="Lindquist E.A."/>
            <person name="Lipzen A."/>
            <person name="Lundell T."/>
            <person name="Morin E."/>
            <person name="Murat C."/>
            <person name="Sun H."/>
            <person name="Tunlid A."/>
            <person name="Henrissat B."/>
            <person name="Grigoriev I.V."/>
            <person name="Hibbett D.S."/>
            <person name="Martin F."/>
            <person name="Nordberg H.P."/>
            <person name="Cantor M.N."/>
            <person name="Hua S.X."/>
        </authorList>
    </citation>
    <scope>NUCLEOTIDE SEQUENCE [LARGE SCALE GENOMIC DNA]</scope>
    <source>
        <strain evidence="1 2">LaAM-08-1</strain>
    </source>
</reference>
<reference evidence="2" key="2">
    <citation type="submission" date="2015-01" db="EMBL/GenBank/DDBJ databases">
        <title>Evolutionary Origins and Diversification of the Mycorrhizal Mutualists.</title>
        <authorList>
            <consortium name="DOE Joint Genome Institute"/>
            <consortium name="Mycorrhizal Genomics Consortium"/>
            <person name="Kohler A."/>
            <person name="Kuo A."/>
            <person name="Nagy L.G."/>
            <person name="Floudas D."/>
            <person name="Copeland A."/>
            <person name="Barry K.W."/>
            <person name="Cichocki N."/>
            <person name="Veneault-Fourrey C."/>
            <person name="LaButti K."/>
            <person name="Lindquist E.A."/>
            <person name="Lipzen A."/>
            <person name="Lundell T."/>
            <person name="Morin E."/>
            <person name="Murat C."/>
            <person name="Riley R."/>
            <person name="Ohm R."/>
            <person name="Sun H."/>
            <person name="Tunlid A."/>
            <person name="Henrissat B."/>
            <person name="Grigoriev I.V."/>
            <person name="Hibbett D.S."/>
            <person name="Martin F."/>
        </authorList>
    </citation>
    <scope>NUCLEOTIDE SEQUENCE [LARGE SCALE GENOMIC DNA]</scope>
    <source>
        <strain evidence="2">LaAM-08-1</strain>
    </source>
</reference>
<gene>
    <name evidence="1" type="ORF">K443DRAFT_161114</name>
</gene>
<dbReference type="AlphaFoldDB" id="A0A0C9XDQ2"/>
<protein>
    <submittedName>
        <fullName evidence="1">Uncharacterized protein</fullName>
    </submittedName>
</protein>
<proteinExistence type="predicted"/>